<dbReference type="SFLD" id="SFLDG00002">
    <property type="entry name" value="C1.7:_P-type_atpase_like"/>
    <property type="match status" value="1"/>
</dbReference>
<evidence type="ECO:0000313" key="20">
    <source>
        <dbReference type="Proteomes" id="UP001165069"/>
    </source>
</evidence>
<comment type="subcellular location">
    <subcellularLocation>
        <location evidence="16">Cell membrane</location>
        <topology evidence="16">Multi-pass membrane protein</topology>
    </subcellularLocation>
    <subcellularLocation>
        <location evidence="1">Membrane</location>
    </subcellularLocation>
</comment>
<dbReference type="SFLD" id="SFLDF00027">
    <property type="entry name" value="p-type_atpase"/>
    <property type="match status" value="1"/>
</dbReference>
<feature type="transmembrane region" description="Helical" evidence="16">
    <location>
        <begin position="675"/>
        <end position="693"/>
    </location>
</feature>
<comment type="subunit">
    <text evidence="16">The system is composed of three essential subunits: KdpA, KdpB and KdpC.</text>
</comment>
<keyword evidence="12 16" id="KW-1278">Translocase</keyword>
<dbReference type="Pfam" id="PF00702">
    <property type="entry name" value="Hydrolase"/>
    <property type="match status" value="1"/>
</dbReference>
<evidence type="ECO:0000256" key="13">
    <source>
        <dbReference type="ARBA" id="ARBA00022989"/>
    </source>
</evidence>
<dbReference type="InterPro" id="IPR018303">
    <property type="entry name" value="ATPase_P-typ_P_site"/>
</dbReference>
<evidence type="ECO:0000256" key="10">
    <source>
        <dbReference type="ARBA" id="ARBA00022842"/>
    </source>
</evidence>
<dbReference type="PANTHER" id="PTHR43743:SF1">
    <property type="entry name" value="POTASSIUM-TRANSPORTING ATPASE ATP-BINDING SUBUNIT"/>
    <property type="match status" value="1"/>
</dbReference>
<dbReference type="EC" id="7.2.2.6" evidence="16"/>
<evidence type="ECO:0000256" key="1">
    <source>
        <dbReference type="ARBA" id="ARBA00004370"/>
    </source>
</evidence>
<evidence type="ECO:0000256" key="5">
    <source>
        <dbReference type="ARBA" id="ARBA00022553"/>
    </source>
</evidence>
<evidence type="ECO:0000256" key="16">
    <source>
        <dbReference type="HAMAP-Rule" id="MF_00285"/>
    </source>
</evidence>
<dbReference type="InterPro" id="IPR059000">
    <property type="entry name" value="ATPase_P-type_domA"/>
</dbReference>
<dbReference type="InterPro" id="IPR044492">
    <property type="entry name" value="P_typ_ATPase_HD_dom"/>
</dbReference>
<dbReference type="PRINTS" id="PR00119">
    <property type="entry name" value="CATATPASE"/>
</dbReference>
<comment type="caution">
    <text evidence="19">The sequence shown here is derived from an EMBL/GenBank/DDBJ whole genome shotgun (WGS) entry which is preliminary data.</text>
</comment>
<evidence type="ECO:0000256" key="11">
    <source>
        <dbReference type="ARBA" id="ARBA00022958"/>
    </source>
</evidence>
<name>A0ABQ5QFY9_9BACT</name>
<keyword evidence="13 16" id="KW-1133">Transmembrane helix</keyword>
<dbReference type="InterPro" id="IPR023214">
    <property type="entry name" value="HAD_sf"/>
</dbReference>
<dbReference type="Proteomes" id="UP001165069">
    <property type="component" value="Unassembled WGS sequence"/>
</dbReference>
<keyword evidence="8 16" id="KW-0547">Nucleotide-binding</keyword>
<feature type="transmembrane region" description="Helical" evidence="16">
    <location>
        <begin position="274"/>
        <end position="298"/>
    </location>
</feature>
<keyword evidence="10 16" id="KW-0460">Magnesium</keyword>
<proteinExistence type="inferred from homology"/>
<keyword evidence="11 16" id="KW-0630">Potassium</keyword>
<keyword evidence="3 16" id="KW-1003">Cell membrane</keyword>
<dbReference type="SUPFAM" id="SSF81660">
    <property type="entry name" value="Metal cation-transporting ATPase, ATP-binding domain N"/>
    <property type="match status" value="1"/>
</dbReference>
<dbReference type="SUPFAM" id="SSF81653">
    <property type="entry name" value="Calcium ATPase, transduction domain A"/>
    <property type="match status" value="1"/>
</dbReference>
<dbReference type="EMBL" id="BSDE01000003">
    <property type="protein sequence ID" value="GLH73504.1"/>
    <property type="molecule type" value="Genomic_DNA"/>
</dbReference>
<feature type="region of interest" description="Disordered" evidence="17">
    <location>
        <begin position="475"/>
        <end position="495"/>
    </location>
</feature>
<dbReference type="NCBIfam" id="TIGR01494">
    <property type="entry name" value="ATPase_P-type"/>
    <property type="match status" value="2"/>
</dbReference>
<feature type="binding site" evidence="16">
    <location>
        <position position="368"/>
    </location>
    <ligand>
        <name>ATP</name>
        <dbReference type="ChEBI" id="CHEBI:30616"/>
    </ligand>
</feature>
<dbReference type="PRINTS" id="PR00120">
    <property type="entry name" value="HATPASE"/>
</dbReference>
<sequence>MVPHSRQDLPHLAHARGGTYGQARPLFEPSIVRRAVIDALRKLNPLHQLRNPVMFTVWICSAFTTGLWVQALAGHGEGRPGFILAISLWLWFTLLFANFAEAMAEGRGKAQADSLRKSKRDVKAKRLVGTDRQGPHKVVDAPELRINDMVLVEAGETIPGDGEVVEGVASVNESAITGESAPVIRESGGDRSAVTGGTLVLSDWLVIRISSNPGESFLDRMIAMVEGAKRQKTPNEIALDILLAGLTIVFLLATATLLPFSIFSVKAAGQGSPVSLTVLVSLLVCLIPTTIGGLLSAIGIAGMDRMIQANVIATSGRAVEAAGDVDVLLLDKTGTITLGNRQAVAFLPAEGVDIKQLADAAQLSSLSDETPEGRSIVVLAKEQYGLRERDLHALDAHFVPFTAQTRMSGVNLTTEGGQRQIRKGAASAIEDYVQSNGGKFPDDLRRTVDQISMAGGTPLVVAEYCPGLIGAGGSADRTNGGARGDAEARGPGGPPARALGVIQLKDIVKGGIKERFSELRGMGIKTVMITGDNPLTAAAIAAEAGVDDFLAQATPEAKLKLIREYQAGGRLVAMTGDGTNDAPALAQADVAVAMNSGTQAAKEAGNMVDLDSNPTKLIEIVEIGKQMLMTRGSLTTFSIANDVAKYFAILPAAFVATYPALGALNIMGLHSPESAILSAVIFNALIIVVLIPLSLRGVKYRPVGAAQLLQRNLLIYGAGGLVVPFIGIKLIDWLLVALHFAA</sequence>
<feature type="domain" description="P-type ATPase A" evidence="18">
    <location>
        <begin position="132"/>
        <end position="226"/>
    </location>
</feature>
<evidence type="ECO:0000256" key="3">
    <source>
        <dbReference type="ARBA" id="ARBA00022475"/>
    </source>
</evidence>
<accession>A0ABQ5QFY9</accession>
<evidence type="ECO:0000256" key="6">
    <source>
        <dbReference type="ARBA" id="ARBA00022692"/>
    </source>
</evidence>
<dbReference type="Pfam" id="PF00122">
    <property type="entry name" value="E1-E2_ATPase"/>
    <property type="match status" value="1"/>
</dbReference>
<evidence type="ECO:0000259" key="18">
    <source>
        <dbReference type="Pfam" id="PF00122"/>
    </source>
</evidence>
<dbReference type="RefSeq" id="WP_285574704.1">
    <property type="nucleotide sequence ID" value="NZ_BSDE01000003.1"/>
</dbReference>
<feature type="binding site" evidence="16">
    <location>
        <begin position="401"/>
        <end position="408"/>
    </location>
    <ligand>
        <name>ATP</name>
        <dbReference type="ChEBI" id="CHEBI:30616"/>
    </ligand>
</feature>
<evidence type="ECO:0000256" key="12">
    <source>
        <dbReference type="ARBA" id="ARBA00022967"/>
    </source>
</evidence>
<dbReference type="GO" id="GO:0005524">
    <property type="term" value="F:ATP binding"/>
    <property type="evidence" value="ECO:0007669"/>
    <property type="project" value="UniProtKB-KW"/>
</dbReference>
<dbReference type="Gene3D" id="3.40.1110.10">
    <property type="entry name" value="Calcium-transporting ATPase, cytoplasmic domain N"/>
    <property type="match status" value="1"/>
</dbReference>
<protein>
    <recommendedName>
        <fullName evidence="16">Potassium-transporting ATPase ATP-binding subunit</fullName>
        <ecNumber evidence="16">7.2.2.6</ecNumber>
    </recommendedName>
    <alternativeName>
        <fullName evidence="16">ATP phosphohydrolase [potassium-transporting] B chain</fullName>
    </alternativeName>
    <alternativeName>
        <fullName evidence="16">Potassium-binding and translocating subunit B</fullName>
    </alternativeName>
    <alternativeName>
        <fullName evidence="16">Potassium-translocating ATPase B chain</fullName>
    </alternativeName>
</protein>
<keyword evidence="6 16" id="KW-0812">Transmembrane</keyword>
<feature type="transmembrane region" description="Helical" evidence="16">
    <location>
        <begin position="646"/>
        <end position="669"/>
    </location>
</feature>
<feature type="transmembrane region" description="Helical" evidence="16">
    <location>
        <begin position="81"/>
        <end position="100"/>
    </location>
</feature>
<dbReference type="PANTHER" id="PTHR43743">
    <property type="entry name" value="POTASSIUM-TRANSPORTING ATPASE ATP-BINDING SUBUNIT"/>
    <property type="match status" value="1"/>
</dbReference>
<keyword evidence="20" id="KW-1185">Reference proteome</keyword>
<dbReference type="NCBIfam" id="TIGR01497">
    <property type="entry name" value="kdpB"/>
    <property type="match status" value="1"/>
</dbReference>
<gene>
    <name evidence="16 19" type="primary">kdpB</name>
    <name evidence="19" type="ORF">GETHLI_20060</name>
</gene>
<feature type="binding site" evidence="16">
    <location>
        <position position="423"/>
    </location>
    <ligand>
        <name>ATP</name>
        <dbReference type="ChEBI" id="CHEBI:30616"/>
    </ligand>
</feature>
<evidence type="ECO:0000256" key="14">
    <source>
        <dbReference type="ARBA" id="ARBA00023065"/>
    </source>
</evidence>
<dbReference type="Gene3D" id="3.40.50.1000">
    <property type="entry name" value="HAD superfamily/HAD-like"/>
    <property type="match status" value="1"/>
</dbReference>
<comment type="similarity">
    <text evidence="16">Belongs to the cation transport ATPase (P-type) (TC 3.A.3) family. Type IA subfamily.</text>
</comment>
<keyword evidence="9 16" id="KW-0067">ATP-binding</keyword>
<evidence type="ECO:0000313" key="19">
    <source>
        <dbReference type="EMBL" id="GLH73504.1"/>
    </source>
</evidence>
<keyword evidence="2 16" id="KW-0813">Transport</keyword>
<dbReference type="InterPro" id="IPR006391">
    <property type="entry name" value="P-type_ATPase_bsu_IA"/>
</dbReference>
<evidence type="ECO:0000256" key="9">
    <source>
        <dbReference type="ARBA" id="ARBA00022840"/>
    </source>
</evidence>
<keyword evidence="5 16" id="KW-0597">Phosphoprotein</keyword>
<feature type="binding site" evidence="16">
    <location>
        <position position="372"/>
    </location>
    <ligand>
        <name>ATP</name>
        <dbReference type="ChEBI" id="CHEBI:30616"/>
    </ligand>
</feature>
<keyword evidence="14 16" id="KW-0406">Ion transport</keyword>
<dbReference type="HAMAP" id="MF_00285">
    <property type="entry name" value="KdpB"/>
    <property type="match status" value="1"/>
</dbReference>
<comment type="catalytic activity">
    <reaction evidence="16">
        <text>K(+)(out) + ATP + H2O = K(+)(in) + ADP + phosphate + H(+)</text>
        <dbReference type="Rhea" id="RHEA:16777"/>
        <dbReference type="ChEBI" id="CHEBI:15377"/>
        <dbReference type="ChEBI" id="CHEBI:15378"/>
        <dbReference type="ChEBI" id="CHEBI:29103"/>
        <dbReference type="ChEBI" id="CHEBI:30616"/>
        <dbReference type="ChEBI" id="CHEBI:43474"/>
        <dbReference type="ChEBI" id="CHEBI:456216"/>
        <dbReference type="EC" id="7.2.2.6"/>
    </reaction>
</comment>
<dbReference type="CDD" id="cd02078">
    <property type="entry name" value="P-type_ATPase_K"/>
    <property type="match status" value="1"/>
</dbReference>
<feature type="binding site" evidence="16">
    <location>
        <position position="581"/>
    </location>
    <ligand>
        <name>Mg(2+)</name>
        <dbReference type="ChEBI" id="CHEBI:18420"/>
    </ligand>
</feature>
<dbReference type="InterPro" id="IPR036412">
    <property type="entry name" value="HAD-like_sf"/>
</dbReference>
<dbReference type="SFLD" id="SFLDS00003">
    <property type="entry name" value="Haloacid_Dehalogenase"/>
    <property type="match status" value="1"/>
</dbReference>
<keyword evidence="15 16" id="KW-0472">Membrane</keyword>
<evidence type="ECO:0000256" key="7">
    <source>
        <dbReference type="ARBA" id="ARBA00022723"/>
    </source>
</evidence>
<organism evidence="19 20">
    <name type="scientific">Geothrix limicola</name>
    <dbReference type="NCBI Taxonomy" id="2927978"/>
    <lineage>
        <taxon>Bacteria</taxon>
        <taxon>Pseudomonadati</taxon>
        <taxon>Acidobacteriota</taxon>
        <taxon>Holophagae</taxon>
        <taxon>Holophagales</taxon>
        <taxon>Holophagaceae</taxon>
        <taxon>Geothrix</taxon>
    </lineage>
</organism>
<evidence type="ECO:0000256" key="2">
    <source>
        <dbReference type="ARBA" id="ARBA00022448"/>
    </source>
</evidence>
<dbReference type="Gene3D" id="2.70.150.10">
    <property type="entry name" value="Calcium-transporting ATPase, cytoplasmic transduction domain A"/>
    <property type="match status" value="1"/>
</dbReference>
<dbReference type="PROSITE" id="PS00154">
    <property type="entry name" value="ATPASE_E1_E2"/>
    <property type="match status" value="1"/>
</dbReference>
<feature type="transmembrane region" description="Helical" evidence="16">
    <location>
        <begin position="237"/>
        <end position="262"/>
    </location>
</feature>
<feature type="binding site" evidence="16">
    <location>
        <position position="577"/>
    </location>
    <ligand>
        <name>Mg(2+)</name>
        <dbReference type="ChEBI" id="CHEBI:18420"/>
    </ligand>
</feature>
<dbReference type="InterPro" id="IPR008250">
    <property type="entry name" value="ATPase_P-typ_transduc_dom_A_sf"/>
</dbReference>
<evidence type="ECO:0000256" key="17">
    <source>
        <dbReference type="SAM" id="MobiDB-lite"/>
    </source>
</evidence>
<feature type="transmembrane region" description="Helical" evidence="16">
    <location>
        <begin position="713"/>
        <end position="741"/>
    </location>
</feature>
<feature type="transmembrane region" description="Helical" evidence="16">
    <location>
        <begin position="51"/>
        <end position="69"/>
    </location>
</feature>
<dbReference type="InterPro" id="IPR001757">
    <property type="entry name" value="P_typ_ATPase"/>
</dbReference>
<dbReference type="SUPFAM" id="SSF81665">
    <property type="entry name" value="Calcium ATPase, transmembrane domain M"/>
    <property type="match status" value="1"/>
</dbReference>
<keyword evidence="4 16" id="KW-0633">Potassium transport</keyword>
<evidence type="ECO:0000256" key="8">
    <source>
        <dbReference type="ARBA" id="ARBA00022741"/>
    </source>
</evidence>
<comment type="function">
    <text evidence="16">Part of the high-affinity ATP-driven potassium transport (or Kdp) system, which catalyzes the hydrolysis of ATP coupled with the electrogenic transport of potassium into the cytoplasm. This subunit is responsible for energy coupling to the transport system and for the release of the potassium ions to the cytoplasm.</text>
</comment>
<keyword evidence="7 16" id="KW-0479">Metal-binding</keyword>
<reference evidence="19 20" key="1">
    <citation type="journal article" date="2023" name="Antonie Van Leeuwenhoek">
        <title>Mesoterricola silvestris gen. nov., sp. nov., Mesoterricola sediminis sp. nov., Geothrix oryzae sp. nov., Geothrix edaphica sp. nov., Geothrix rubra sp. nov., and Geothrix limicola sp. nov., six novel members of Acidobacteriota isolated from soils.</title>
        <authorList>
            <person name="Itoh H."/>
            <person name="Sugisawa Y."/>
            <person name="Mise K."/>
            <person name="Xu Z."/>
            <person name="Kuniyasu M."/>
            <person name="Ushijima N."/>
            <person name="Kawano K."/>
            <person name="Kobayashi E."/>
            <person name="Shiratori Y."/>
            <person name="Masuda Y."/>
            <person name="Senoo K."/>
        </authorList>
    </citation>
    <scope>NUCLEOTIDE SEQUENCE [LARGE SCALE GENOMIC DNA]</scope>
    <source>
        <strain evidence="19 20">Red804</strain>
    </source>
</reference>
<dbReference type="InterPro" id="IPR023298">
    <property type="entry name" value="ATPase_P-typ_TM_dom_sf"/>
</dbReference>
<dbReference type="InterPro" id="IPR023299">
    <property type="entry name" value="ATPase_P-typ_cyto_dom_N"/>
</dbReference>
<evidence type="ECO:0000256" key="15">
    <source>
        <dbReference type="ARBA" id="ARBA00023136"/>
    </source>
</evidence>
<feature type="active site" description="4-aspartylphosphate intermediate" evidence="16">
    <location>
        <position position="331"/>
    </location>
</feature>
<dbReference type="SUPFAM" id="SSF56784">
    <property type="entry name" value="HAD-like"/>
    <property type="match status" value="1"/>
</dbReference>
<evidence type="ECO:0000256" key="4">
    <source>
        <dbReference type="ARBA" id="ARBA00022538"/>
    </source>
</evidence>